<dbReference type="SUPFAM" id="SSF54637">
    <property type="entry name" value="Thioesterase/thiol ester dehydrase-isomerase"/>
    <property type="match status" value="1"/>
</dbReference>
<dbReference type="InterPro" id="IPR029069">
    <property type="entry name" value="HotDog_dom_sf"/>
</dbReference>
<dbReference type="Gene3D" id="3.10.129.10">
    <property type="entry name" value="Hotdog Thioesterase"/>
    <property type="match status" value="1"/>
</dbReference>
<evidence type="ECO:0008006" key="3">
    <source>
        <dbReference type="Google" id="ProtNLM"/>
    </source>
</evidence>
<proteinExistence type="predicted"/>
<dbReference type="OrthoDB" id="9800188at2"/>
<accession>A0A564K4T2</accession>
<dbReference type="Pfam" id="PF22817">
    <property type="entry name" value="ApeP-like"/>
    <property type="match status" value="1"/>
</dbReference>
<protein>
    <recommendedName>
        <fullName evidence="3">3-hydroxy-fatty acyl-ACP dehydratase</fullName>
    </recommendedName>
</protein>
<dbReference type="EMBL" id="CABGGW010000023">
    <property type="protein sequence ID" value="VUS64940.1"/>
    <property type="molecule type" value="Genomic_DNA"/>
</dbReference>
<reference evidence="1 2" key="1">
    <citation type="submission" date="2019-07" db="EMBL/GenBank/DDBJ databases">
        <authorList>
            <person name="Brisse S."/>
            <person name="Rodrigues C."/>
            <person name="Thorpe H."/>
        </authorList>
    </citation>
    <scope>NUCLEOTIDE SEQUENCE [LARGE SCALE GENOMIC DNA]</scope>
    <source>
        <strain evidence="1">SB6422</strain>
    </source>
</reference>
<dbReference type="PIRSF" id="PIRSF020565">
    <property type="entry name" value="3Ho_Ac_ACP_DH_prd"/>
    <property type="match status" value="1"/>
</dbReference>
<dbReference type="RefSeq" id="WP_142513361.1">
    <property type="nucleotide sequence ID" value="NZ_CABGGW010000023.1"/>
</dbReference>
<dbReference type="AlphaFoldDB" id="A0A564K4T2"/>
<evidence type="ECO:0000313" key="2">
    <source>
        <dbReference type="Proteomes" id="UP000317374"/>
    </source>
</evidence>
<sequence length="158" mass="16759">MSHYLAPGDYLPHDAPMLLLEEVVSVTDDSATCRVTISPNGVLVPFLDAEGNLPGWFALELMAQTVGVWSGWHRHQAGQASISLGMVLGARELVCAAGILPGGLTLDISVTLLMQDARFGSFECAIQAGEEMLASGRVNTFQPTAEELNTLFQQGASA</sequence>
<dbReference type="InterPro" id="IPR016776">
    <property type="entry name" value="ApeP-like_dehydratase"/>
</dbReference>
<gene>
    <name evidence="1" type="ORF">SB6422_01505</name>
</gene>
<name>A0A564K4T2_9ENTR</name>
<evidence type="ECO:0000313" key="1">
    <source>
        <dbReference type="EMBL" id="VUS64940.1"/>
    </source>
</evidence>
<organism evidence="1 2">
    <name type="scientific">Klebsiella huaxiensis</name>
    <dbReference type="NCBI Taxonomy" id="2153354"/>
    <lineage>
        <taxon>Bacteria</taxon>
        <taxon>Pseudomonadati</taxon>
        <taxon>Pseudomonadota</taxon>
        <taxon>Gammaproteobacteria</taxon>
        <taxon>Enterobacterales</taxon>
        <taxon>Enterobacteriaceae</taxon>
        <taxon>Klebsiella/Raoultella group</taxon>
        <taxon>Klebsiella</taxon>
    </lineage>
</organism>
<dbReference type="Proteomes" id="UP000317374">
    <property type="component" value="Unassembled WGS sequence"/>
</dbReference>